<comment type="caution">
    <text evidence="4">The sequence shown here is derived from an EMBL/GenBank/DDBJ whole genome shotgun (WGS) entry which is preliminary data.</text>
</comment>
<evidence type="ECO:0000313" key="5">
    <source>
        <dbReference type="Proteomes" id="UP000266723"/>
    </source>
</evidence>
<organism evidence="4 5">
    <name type="scientific">Brassica cretica</name>
    <name type="common">Mustard</name>
    <dbReference type="NCBI Taxonomy" id="69181"/>
    <lineage>
        <taxon>Eukaryota</taxon>
        <taxon>Viridiplantae</taxon>
        <taxon>Streptophyta</taxon>
        <taxon>Embryophyta</taxon>
        <taxon>Tracheophyta</taxon>
        <taxon>Spermatophyta</taxon>
        <taxon>Magnoliopsida</taxon>
        <taxon>eudicotyledons</taxon>
        <taxon>Gunneridae</taxon>
        <taxon>Pentapetalae</taxon>
        <taxon>rosids</taxon>
        <taxon>malvids</taxon>
        <taxon>Brassicales</taxon>
        <taxon>Brassicaceae</taxon>
        <taxon>Brassiceae</taxon>
        <taxon>Brassica</taxon>
    </lineage>
</organism>
<evidence type="ECO:0000313" key="4">
    <source>
        <dbReference type="EMBL" id="KAF3498428.1"/>
    </source>
</evidence>
<feature type="compositionally biased region" description="Basic and acidic residues" evidence="2">
    <location>
        <begin position="48"/>
        <end position="62"/>
    </location>
</feature>
<sequence length="62" mass="7070">MSQEEAMEQYLALVSKETPGLINIGHTDYSYKRQAQGKGDPSVLSRNGLKDRREYKGRYSFA</sequence>
<dbReference type="PROSITE" id="PS51228">
    <property type="entry name" value="ACB_2"/>
    <property type="match status" value="1"/>
</dbReference>
<feature type="domain" description="ACB" evidence="3">
    <location>
        <begin position="1"/>
        <end position="23"/>
    </location>
</feature>
<gene>
    <name evidence="4" type="ORF">DY000_02058049</name>
</gene>
<dbReference type="Proteomes" id="UP000266723">
    <property type="component" value="Unassembled WGS sequence"/>
</dbReference>
<proteinExistence type="inferred from homology"/>
<reference evidence="4 5" key="1">
    <citation type="journal article" date="2020" name="BMC Genomics">
        <title>Intraspecific diversification of the crop wild relative Brassica cretica Lam. using demographic model selection.</title>
        <authorList>
            <person name="Kioukis A."/>
            <person name="Michalopoulou V.A."/>
            <person name="Briers L."/>
            <person name="Pirintsos S."/>
            <person name="Studholme D.J."/>
            <person name="Pavlidis P."/>
            <person name="Sarris P.F."/>
        </authorList>
    </citation>
    <scope>NUCLEOTIDE SEQUENCE [LARGE SCALE GENOMIC DNA]</scope>
    <source>
        <strain evidence="5">cv. PFS-1207/04</strain>
    </source>
</reference>
<dbReference type="EMBL" id="QGKV02002055">
    <property type="protein sequence ID" value="KAF3498428.1"/>
    <property type="molecule type" value="Genomic_DNA"/>
</dbReference>
<evidence type="ECO:0000256" key="2">
    <source>
        <dbReference type="SAM" id="MobiDB-lite"/>
    </source>
</evidence>
<dbReference type="InterPro" id="IPR000582">
    <property type="entry name" value="Acyl-CoA-binding_protein"/>
</dbReference>
<keyword evidence="5" id="KW-1185">Reference proteome</keyword>
<evidence type="ECO:0000256" key="1">
    <source>
        <dbReference type="ARBA" id="ARBA00005567"/>
    </source>
</evidence>
<evidence type="ECO:0000259" key="3">
    <source>
        <dbReference type="PROSITE" id="PS51228"/>
    </source>
</evidence>
<name>A0ABQ7ALC1_BRACR</name>
<accession>A0ABQ7ALC1</accession>
<protein>
    <recommendedName>
        <fullName evidence="3">ACB domain-containing protein</fullName>
    </recommendedName>
</protein>
<comment type="similarity">
    <text evidence="1">Belongs to the ACBP family.</text>
</comment>
<feature type="region of interest" description="Disordered" evidence="2">
    <location>
        <begin position="32"/>
        <end position="62"/>
    </location>
</feature>